<keyword evidence="15" id="KW-1185">Reference proteome</keyword>
<keyword evidence="8" id="KW-0238">DNA-binding</keyword>
<reference evidence="14" key="1">
    <citation type="submission" date="2025-08" db="UniProtKB">
        <authorList>
            <consortium name="Ensembl"/>
        </authorList>
    </citation>
    <scope>IDENTIFICATION</scope>
</reference>
<keyword evidence="6" id="KW-0862">Zinc</keyword>
<evidence type="ECO:0000256" key="1">
    <source>
        <dbReference type="ARBA" id="ARBA00004123"/>
    </source>
</evidence>
<feature type="domain" description="C2H2-type" evidence="13">
    <location>
        <begin position="68"/>
        <end position="95"/>
    </location>
</feature>
<evidence type="ECO:0000256" key="10">
    <source>
        <dbReference type="ARBA" id="ARBA00023242"/>
    </source>
</evidence>
<evidence type="ECO:0000256" key="7">
    <source>
        <dbReference type="ARBA" id="ARBA00023015"/>
    </source>
</evidence>
<evidence type="ECO:0000313" key="14">
    <source>
        <dbReference type="Ensembl" id="ENSSMRP00000013472.1"/>
    </source>
</evidence>
<keyword evidence="10" id="KW-0539">Nucleus</keyword>
<dbReference type="InterPro" id="IPR013087">
    <property type="entry name" value="Znf_C2H2_type"/>
</dbReference>
<dbReference type="GO" id="GO:0008270">
    <property type="term" value="F:zinc ion binding"/>
    <property type="evidence" value="ECO:0007669"/>
    <property type="project" value="UniProtKB-KW"/>
</dbReference>
<dbReference type="Pfam" id="PF00096">
    <property type="entry name" value="zf-C2H2"/>
    <property type="match status" value="3"/>
</dbReference>
<dbReference type="SUPFAM" id="SSF57667">
    <property type="entry name" value="beta-beta-alpha zinc fingers"/>
    <property type="match status" value="4"/>
</dbReference>
<protein>
    <recommendedName>
        <fullName evidence="13">C2H2-type domain-containing protein</fullName>
    </recommendedName>
</protein>
<proteinExistence type="inferred from homology"/>
<feature type="domain" description="C2H2-type" evidence="13">
    <location>
        <begin position="187"/>
        <end position="214"/>
    </location>
</feature>
<dbReference type="GO" id="GO:0001227">
    <property type="term" value="F:DNA-binding transcription repressor activity, RNA polymerase II-specific"/>
    <property type="evidence" value="ECO:0007669"/>
    <property type="project" value="TreeGrafter"/>
</dbReference>
<dbReference type="GO" id="GO:0001817">
    <property type="term" value="P:regulation of cytokine production"/>
    <property type="evidence" value="ECO:0007669"/>
    <property type="project" value="TreeGrafter"/>
</dbReference>
<evidence type="ECO:0000256" key="9">
    <source>
        <dbReference type="ARBA" id="ARBA00023163"/>
    </source>
</evidence>
<comment type="similarity">
    <text evidence="2">Belongs to the krueppel C2H2-type zinc-finger protein family.</text>
</comment>
<sequence length="268" mass="30212">MNVEQSLEGSQSKTQKTDSTVYQSDVAICELQVSEDHKGGTKKQDSETLKIVKVNPELNKDCVPSGRFECSHCGTRFGPHGFLNLYQQIYTGETTYECMEYGKGFIQHSHLFLHQRIRSGGKPYKCLDCGKGFRECGKSFGDASHLLSHQRIHTGEKPYKCTECGKSFGESSKLKKHHRIHTGEKPYTCQECGKNFRDSSHLFTHRRIHTGENGWVYPENGEITSGGGSGNHMLAIDNKIPSAYKTTLYSVFYKKKCQGVYFGLDPFN</sequence>
<feature type="domain" description="C2H2-type" evidence="13">
    <location>
        <begin position="159"/>
        <end position="186"/>
    </location>
</feature>
<keyword evidence="9" id="KW-0804">Transcription</keyword>
<keyword evidence="4" id="KW-0677">Repeat</keyword>
<feature type="domain" description="C2H2-type" evidence="13">
    <location>
        <begin position="96"/>
        <end position="123"/>
    </location>
</feature>
<evidence type="ECO:0000256" key="12">
    <source>
        <dbReference type="SAM" id="MobiDB-lite"/>
    </source>
</evidence>
<dbReference type="FunFam" id="3.30.160.60:FF:000566">
    <property type="entry name" value="zinc finger protein 133 isoform X2"/>
    <property type="match status" value="1"/>
</dbReference>
<dbReference type="PROSITE" id="PS00028">
    <property type="entry name" value="ZINC_FINGER_C2H2_1"/>
    <property type="match status" value="2"/>
</dbReference>
<dbReference type="PANTHER" id="PTHR24399:SF73">
    <property type="entry name" value="ZINC FINGER PROTEIN 572"/>
    <property type="match status" value="1"/>
</dbReference>
<comment type="subcellular location">
    <subcellularLocation>
        <location evidence="1">Nucleus</location>
    </subcellularLocation>
</comment>
<evidence type="ECO:0000256" key="8">
    <source>
        <dbReference type="ARBA" id="ARBA00023125"/>
    </source>
</evidence>
<dbReference type="GO" id="GO:0002682">
    <property type="term" value="P:regulation of immune system process"/>
    <property type="evidence" value="ECO:0007669"/>
    <property type="project" value="TreeGrafter"/>
</dbReference>
<evidence type="ECO:0000256" key="2">
    <source>
        <dbReference type="ARBA" id="ARBA00006991"/>
    </source>
</evidence>
<reference evidence="14" key="2">
    <citation type="submission" date="2025-09" db="UniProtKB">
        <authorList>
            <consortium name="Ensembl"/>
        </authorList>
    </citation>
    <scope>IDENTIFICATION</scope>
</reference>
<dbReference type="Proteomes" id="UP000694421">
    <property type="component" value="Unplaced"/>
</dbReference>
<dbReference type="PROSITE" id="PS50157">
    <property type="entry name" value="ZINC_FINGER_C2H2_2"/>
    <property type="match status" value="5"/>
</dbReference>
<dbReference type="PANTHER" id="PTHR24399">
    <property type="entry name" value="ZINC FINGER AND BTB DOMAIN-CONTAINING"/>
    <property type="match status" value="1"/>
</dbReference>
<name>A0A8D0BZM4_SALMN</name>
<dbReference type="GO" id="GO:0000978">
    <property type="term" value="F:RNA polymerase II cis-regulatory region sequence-specific DNA binding"/>
    <property type="evidence" value="ECO:0007669"/>
    <property type="project" value="TreeGrafter"/>
</dbReference>
<feature type="domain" description="C2H2-type" evidence="13">
    <location>
        <begin position="124"/>
        <end position="158"/>
    </location>
</feature>
<keyword evidence="5 11" id="KW-0863">Zinc-finger</keyword>
<keyword evidence="3" id="KW-0479">Metal-binding</keyword>
<evidence type="ECO:0000256" key="6">
    <source>
        <dbReference type="ARBA" id="ARBA00022833"/>
    </source>
</evidence>
<evidence type="ECO:0000259" key="13">
    <source>
        <dbReference type="PROSITE" id="PS50157"/>
    </source>
</evidence>
<evidence type="ECO:0000256" key="3">
    <source>
        <dbReference type="ARBA" id="ARBA00022723"/>
    </source>
</evidence>
<accession>A0A8D0BZM4</accession>
<keyword evidence="7" id="KW-0805">Transcription regulation</keyword>
<dbReference type="GO" id="GO:0005654">
    <property type="term" value="C:nucleoplasm"/>
    <property type="evidence" value="ECO:0007669"/>
    <property type="project" value="TreeGrafter"/>
</dbReference>
<dbReference type="FunFam" id="3.30.160.60:FF:001747">
    <property type="match status" value="1"/>
</dbReference>
<evidence type="ECO:0000256" key="5">
    <source>
        <dbReference type="ARBA" id="ARBA00022771"/>
    </source>
</evidence>
<dbReference type="InterPro" id="IPR036236">
    <property type="entry name" value="Znf_C2H2_sf"/>
</dbReference>
<feature type="region of interest" description="Disordered" evidence="12">
    <location>
        <begin position="1"/>
        <end position="21"/>
    </location>
</feature>
<dbReference type="FunFam" id="3.30.160.60:FF:002090">
    <property type="entry name" value="Zinc finger protein 473"/>
    <property type="match status" value="1"/>
</dbReference>
<dbReference type="Gene3D" id="3.30.160.60">
    <property type="entry name" value="Classic Zinc Finger"/>
    <property type="match status" value="4"/>
</dbReference>
<dbReference type="AlphaFoldDB" id="A0A8D0BZM4"/>
<dbReference type="SMART" id="SM00355">
    <property type="entry name" value="ZnF_C2H2"/>
    <property type="match status" value="3"/>
</dbReference>
<evidence type="ECO:0000256" key="4">
    <source>
        <dbReference type="ARBA" id="ARBA00022737"/>
    </source>
</evidence>
<dbReference type="FunFam" id="3.30.160.60:FF:000003">
    <property type="entry name" value="Zinc finger protein 3 homolog"/>
    <property type="match status" value="1"/>
</dbReference>
<dbReference type="GeneTree" id="ENSGT01150000286934"/>
<dbReference type="Ensembl" id="ENSSMRT00000015691.1">
    <property type="protein sequence ID" value="ENSSMRP00000013472.1"/>
    <property type="gene ID" value="ENSSMRG00000010471.1"/>
</dbReference>
<evidence type="ECO:0000313" key="15">
    <source>
        <dbReference type="Proteomes" id="UP000694421"/>
    </source>
</evidence>
<evidence type="ECO:0000256" key="11">
    <source>
        <dbReference type="PROSITE-ProRule" id="PRU00042"/>
    </source>
</evidence>
<organism evidence="14 15">
    <name type="scientific">Salvator merianae</name>
    <name type="common">Argentine black and white tegu</name>
    <name type="synonym">Tupinambis merianae</name>
    <dbReference type="NCBI Taxonomy" id="96440"/>
    <lineage>
        <taxon>Eukaryota</taxon>
        <taxon>Metazoa</taxon>
        <taxon>Chordata</taxon>
        <taxon>Craniata</taxon>
        <taxon>Vertebrata</taxon>
        <taxon>Euteleostomi</taxon>
        <taxon>Lepidosauria</taxon>
        <taxon>Squamata</taxon>
        <taxon>Bifurcata</taxon>
        <taxon>Unidentata</taxon>
        <taxon>Episquamata</taxon>
        <taxon>Laterata</taxon>
        <taxon>Teiioidea</taxon>
        <taxon>Teiidae</taxon>
        <taxon>Salvator</taxon>
    </lineage>
</organism>